<dbReference type="Gene3D" id="1.10.405.10">
    <property type="entry name" value="Guanine Nucleotide Dissociation Inhibitor, domain 1"/>
    <property type="match status" value="1"/>
</dbReference>
<gene>
    <name evidence="7" type="ORF">DFA_07499</name>
</gene>
<evidence type="ECO:0000256" key="5">
    <source>
        <dbReference type="SAM" id="MobiDB-lite"/>
    </source>
</evidence>
<keyword evidence="6" id="KW-0812">Transmembrane</keyword>
<dbReference type="GO" id="GO:0016192">
    <property type="term" value="P:vesicle-mediated transport"/>
    <property type="evidence" value="ECO:0007669"/>
    <property type="project" value="TreeGrafter"/>
</dbReference>
<protein>
    <submittedName>
        <fullName evidence="7">Rab escort protein</fullName>
    </submittedName>
</protein>
<dbReference type="PANTHER" id="PTHR11787">
    <property type="entry name" value="RAB GDP-DISSOCIATION INHIBITOR"/>
    <property type="match status" value="1"/>
</dbReference>
<accession>F4PWL1</accession>
<keyword evidence="4" id="KW-0963">Cytoplasm</keyword>
<dbReference type="GO" id="GO:0005634">
    <property type="term" value="C:nucleus"/>
    <property type="evidence" value="ECO:0007669"/>
    <property type="project" value="TreeGrafter"/>
</dbReference>
<dbReference type="AlphaFoldDB" id="F4PWL1"/>
<dbReference type="GO" id="GO:0005092">
    <property type="term" value="F:GDP-dissociation inhibitor activity"/>
    <property type="evidence" value="ECO:0007669"/>
    <property type="project" value="InterPro"/>
</dbReference>
<dbReference type="RefSeq" id="XP_004367358.1">
    <property type="nucleotide sequence ID" value="XM_004367301.1"/>
</dbReference>
<evidence type="ECO:0000256" key="6">
    <source>
        <dbReference type="SAM" id="Phobius"/>
    </source>
</evidence>
<dbReference type="GO" id="GO:0007264">
    <property type="term" value="P:small GTPase-mediated signal transduction"/>
    <property type="evidence" value="ECO:0007669"/>
    <property type="project" value="InterPro"/>
</dbReference>
<feature type="transmembrane region" description="Helical" evidence="6">
    <location>
        <begin position="27"/>
        <end position="48"/>
    </location>
</feature>
<dbReference type="KEGG" id="dfa:DFA_07499"/>
<proteinExistence type="inferred from homology"/>
<dbReference type="GO" id="GO:0005829">
    <property type="term" value="C:cytosol"/>
    <property type="evidence" value="ECO:0007669"/>
    <property type="project" value="TreeGrafter"/>
</dbReference>
<keyword evidence="6" id="KW-1133">Transmembrane helix</keyword>
<dbReference type="SUPFAM" id="SSF54373">
    <property type="entry name" value="FAD-linked reductases, C-terminal domain"/>
    <property type="match status" value="1"/>
</dbReference>
<keyword evidence="8" id="KW-1185">Reference proteome</keyword>
<dbReference type="OrthoDB" id="1923006at2759"/>
<evidence type="ECO:0000313" key="7">
    <source>
        <dbReference type="EMBL" id="EGG20375.1"/>
    </source>
</evidence>
<feature type="region of interest" description="Disordered" evidence="5">
    <location>
        <begin position="131"/>
        <end position="177"/>
    </location>
</feature>
<dbReference type="SUPFAM" id="SSF51905">
    <property type="entry name" value="FAD/NAD(P)-binding domain"/>
    <property type="match status" value="1"/>
</dbReference>
<feature type="compositionally biased region" description="Basic and acidic residues" evidence="5">
    <location>
        <begin position="286"/>
        <end position="295"/>
    </location>
</feature>
<evidence type="ECO:0000256" key="2">
    <source>
        <dbReference type="ARBA" id="ARBA00005593"/>
    </source>
</evidence>
<dbReference type="GeneID" id="14872172"/>
<feature type="region of interest" description="Disordered" evidence="5">
    <location>
        <begin position="623"/>
        <end position="677"/>
    </location>
</feature>
<evidence type="ECO:0000256" key="4">
    <source>
        <dbReference type="ARBA" id="ARBA00022490"/>
    </source>
</evidence>
<dbReference type="Proteomes" id="UP000007797">
    <property type="component" value="Unassembled WGS sequence"/>
</dbReference>
<dbReference type="OMA" id="GNWAGFN"/>
<dbReference type="PRINTS" id="PR00891">
    <property type="entry name" value="RABGDIREP"/>
</dbReference>
<dbReference type="EMBL" id="GL883013">
    <property type="protein sequence ID" value="EGG20375.1"/>
    <property type="molecule type" value="Genomic_DNA"/>
</dbReference>
<dbReference type="PIRSF" id="PIRSF016550">
    <property type="entry name" value="Rab_ger_ger_transf_A_euk"/>
    <property type="match status" value="1"/>
</dbReference>
<reference evidence="8" key="1">
    <citation type="journal article" date="2011" name="Genome Res.">
        <title>Phylogeny-wide analysis of social amoeba genomes highlights ancient origins for complex intercellular communication.</title>
        <authorList>
            <person name="Heidel A.J."/>
            <person name="Lawal H.M."/>
            <person name="Felder M."/>
            <person name="Schilde C."/>
            <person name="Helps N.R."/>
            <person name="Tunggal B."/>
            <person name="Rivero F."/>
            <person name="John U."/>
            <person name="Schleicher M."/>
            <person name="Eichinger L."/>
            <person name="Platzer M."/>
            <person name="Noegel A.A."/>
            <person name="Schaap P."/>
            <person name="Gloeckner G."/>
        </authorList>
    </citation>
    <scope>NUCLEOTIDE SEQUENCE [LARGE SCALE GENOMIC DNA]</scope>
    <source>
        <strain evidence="8">SH3</strain>
    </source>
</reference>
<feature type="compositionally biased region" description="Low complexity" evidence="5">
    <location>
        <begin position="131"/>
        <end position="140"/>
    </location>
</feature>
<keyword evidence="3" id="KW-0343">GTPase activation</keyword>
<name>F4PWL1_CACFS</name>
<dbReference type="STRING" id="1054147.F4PWL1"/>
<dbReference type="GO" id="GO:0005096">
    <property type="term" value="F:GTPase activator activity"/>
    <property type="evidence" value="ECO:0007669"/>
    <property type="project" value="UniProtKB-KW"/>
</dbReference>
<dbReference type="GO" id="GO:0006886">
    <property type="term" value="P:intracellular protein transport"/>
    <property type="evidence" value="ECO:0007669"/>
    <property type="project" value="InterPro"/>
</dbReference>
<evidence type="ECO:0000313" key="8">
    <source>
        <dbReference type="Proteomes" id="UP000007797"/>
    </source>
</evidence>
<comment type="subcellular location">
    <subcellularLocation>
        <location evidence="1">Cytoplasm</location>
    </subcellularLocation>
</comment>
<evidence type="ECO:0000256" key="1">
    <source>
        <dbReference type="ARBA" id="ARBA00004496"/>
    </source>
</evidence>
<dbReference type="InterPro" id="IPR001738">
    <property type="entry name" value="Rab_escort"/>
</dbReference>
<feature type="region of interest" description="Disordered" evidence="5">
    <location>
        <begin position="268"/>
        <end position="295"/>
    </location>
</feature>
<sequence>MEDDSDYNPRIQDPTRLNWLDKDNYDVIVLGTGFVESLIAGYFVYLYLSLSRAGKNVLHLDKNDYYGGYASSFTLNQLDKLLTKANEEKKEEEDLVATVHNINNDTVAPQFKNIKVYKKEKKQVVVVTPPTTTTTTTTTTQDNDIEKKEGEEDVKQQEETKQEVVVEEKPKQEEQLEEEEDIFKKGRQYIIDITPSLIYSRGPLVSLLISSMTSKYLDFKCPEQNYLFLKDAIQKIPSTKGSIFKDSIFSLKDKRSIMKFIDSIKSIREENEPKQEEGESQQQQDDESKEKKTGGEYEELKRKYGKFIEYIDSFALSQHVKLFILYGLSLIHQDIENITFEQGIQSVGLYISSLLVYGPTPFLVPFYGYGEIPQAFCRLCAVFGGTYVLDRSAKDILFTEPNDSNNQTSKYRGITCTEGQTITSTHFITTPRYLNPSSFSISNQFITKTYSRAICIVDKIIEGTESYSFLTIPPGSIGGNKQTINMNQMDKLCVPMEKTLIHFTTLATGTAEEDLKSVVEHFLQYDSTATTTDSKDSKKKPTILWSAYFNIDLDYVKESDSGSTFDNTTGLLPEGMIICSDAPISSTIDYQSQISQAKFIFEKICPGQTFLERVPDAEDIIWGGEDTTTSTTTTTTTANETEPTTTATTTNENETTPTAATTTTTNNENPTTEEHQS</sequence>
<organism evidence="7 8">
    <name type="scientific">Cavenderia fasciculata</name>
    <name type="common">Slime mold</name>
    <name type="synonym">Dictyostelium fasciculatum</name>
    <dbReference type="NCBI Taxonomy" id="261658"/>
    <lineage>
        <taxon>Eukaryota</taxon>
        <taxon>Amoebozoa</taxon>
        <taxon>Evosea</taxon>
        <taxon>Eumycetozoa</taxon>
        <taxon>Dictyostelia</taxon>
        <taxon>Acytosteliales</taxon>
        <taxon>Cavenderiaceae</taxon>
        <taxon>Cavenderia</taxon>
    </lineage>
</organism>
<dbReference type="InterPro" id="IPR036188">
    <property type="entry name" value="FAD/NAD-bd_sf"/>
</dbReference>
<dbReference type="PANTHER" id="PTHR11787:SF4">
    <property type="entry name" value="CHM, RAB ESCORT PROTEIN 1"/>
    <property type="match status" value="1"/>
</dbReference>
<keyword evidence="6" id="KW-0472">Membrane</keyword>
<dbReference type="Pfam" id="PF00996">
    <property type="entry name" value="GDI"/>
    <property type="match status" value="2"/>
</dbReference>
<dbReference type="GO" id="GO:0005968">
    <property type="term" value="C:Rab-protein geranylgeranyltransferase complex"/>
    <property type="evidence" value="ECO:0007669"/>
    <property type="project" value="InterPro"/>
</dbReference>
<dbReference type="Gene3D" id="3.50.50.60">
    <property type="entry name" value="FAD/NAD(P)-binding domain"/>
    <property type="match status" value="1"/>
</dbReference>
<dbReference type="Gene3D" id="3.30.519.10">
    <property type="entry name" value="Guanine Nucleotide Dissociation Inhibitor, domain 2"/>
    <property type="match status" value="1"/>
</dbReference>
<feature type="compositionally biased region" description="Low complexity" evidence="5">
    <location>
        <begin position="627"/>
        <end position="670"/>
    </location>
</feature>
<feature type="compositionally biased region" description="Basic and acidic residues" evidence="5">
    <location>
        <begin position="268"/>
        <end position="277"/>
    </location>
</feature>
<comment type="similarity">
    <text evidence="2">Belongs to the Rab GDI family.</text>
</comment>
<evidence type="ECO:0000256" key="3">
    <source>
        <dbReference type="ARBA" id="ARBA00022468"/>
    </source>
</evidence>
<dbReference type="InterPro" id="IPR018203">
    <property type="entry name" value="GDP_dissociation_inhibitor"/>
</dbReference>
<feature type="compositionally biased region" description="Basic and acidic residues" evidence="5">
    <location>
        <begin position="144"/>
        <end position="174"/>
    </location>
</feature>